<protein>
    <recommendedName>
        <fullName evidence="9">TRAP transporter small permease protein</fullName>
    </recommendedName>
</protein>
<reference evidence="11 12" key="1">
    <citation type="submission" date="2019-01" db="EMBL/GenBank/DDBJ databases">
        <authorList>
            <person name="Chen W.-M."/>
        </authorList>
    </citation>
    <scope>NUCLEOTIDE SEQUENCE [LARGE SCALE GENOMIC DNA]</scope>
    <source>
        <strain evidence="11 12">ICH-3</strain>
    </source>
</reference>
<feature type="transmembrane region" description="Helical" evidence="9">
    <location>
        <begin position="49"/>
        <end position="71"/>
    </location>
</feature>
<keyword evidence="3" id="KW-1003">Cell membrane</keyword>
<comment type="caution">
    <text evidence="9">Lacks conserved residue(s) required for the propagation of feature annotation.</text>
</comment>
<keyword evidence="5 9" id="KW-0812">Transmembrane</keyword>
<evidence type="ECO:0000313" key="11">
    <source>
        <dbReference type="EMBL" id="RVT52182.1"/>
    </source>
</evidence>
<dbReference type="PANTHER" id="PTHR35011">
    <property type="entry name" value="2,3-DIKETO-L-GULONATE TRAP TRANSPORTER SMALL PERMEASE PROTEIN YIAM"/>
    <property type="match status" value="1"/>
</dbReference>
<dbReference type="InterPro" id="IPR007387">
    <property type="entry name" value="TRAP_DctQ"/>
</dbReference>
<keyword evidence="7 9" id="KW-0472">Membrane</keyword>
<evidence type="ECO:0000259" key="10">
    <source>
        <dbReference type="Pfam" id="PF04290"/>
    </source>
</evidence>
<evidence type="ECO:0000256" key="8">
    <source>
        <dbReference type="ARBA" id="ARBA00038436"/>
    </source>
</evidence>
<evidence type="ECO:0000256" key="2">
    <source>
        <dbReference type="ARBA" id="ARBA00022448"/>
    </source>
</evidence>
<dbReference type="AlphaFoldDB" id="A0A437JWX5"/>
<evidence type="ECO:0000256" key="1">
    <source>
        <dbReference type="ARBA" id="ARBA00004429"/>
    </source>
</evidence>
<comment type="subunit">
    <text evidence="9">The complex comprises the extracytoplasmic solute receptor protein and the two transmembrane proteins.</text>
</comment>
<comment type="similarity">
    <text evidence="8 9">Belongs to the TRAP transporter small permease family.</text>
</comment>
<evidence type="ECO:0000313" key="12">
    <source>
        <dbReference type="Proteomes" id="UP000288178"/>
    </source>
</evidence>
<dbReference type="GO" id="GO:0005886">
    <property type="term" value="C:plasma membrane"/>
    <property type="evidence" value="ECO:0007669"/>
    <property type="project" value="UniProtKB-SubCell"/>
</dbReference>
<dbReference type="InterPro" id="IPR055348">
    <property type="entry name" value="DctQ"/>
</dbReference>
<evidence type="ECO:0000256" key="7">
    <source>
        <dbReference type="ARBA" id="ARBA00023136"/>
    </source>
</evidence>
<keyword evidence="4 9" id="KW-0997">Cell inner membrane</keyword>
<dbReference type="EMBL" id="SACT01000002">
    <property type="protein sequence ID" value="RVT52182.1"/>
    <property type="molecule type" value="Genomic_DNA"/>
</dbReference>
<comment type="subcellular location">
    <subcellularLocation>
        <location evidence="1 9">Cell inner membrane</location>
        <topology evidence="1 9">Multi-pass membrane protein</topology>
    </subcellularLocation>
</comment>
<dbReference type="Proteomes" id="UP000288178">
    <property type="component" value="Unassembled WGS sequence"/>
</dbReference>
<feature type="transmembrane region" description="Helical" evidence="9">
    <location>
        <begin position="83"/>
        <end position="103"/>
    </location>
</feature>
<evidence type="ECO:0000256" key="3">
    <source>
        <dbReference type="ARBA" id="ARBA00022475"/>
    </source>
</evidence>
<evidence type="ECO:0000256" key="6">
    <source>
        <dbReference type="ARBA" id="ARBA00022989"/>
    </source>
</evidence>
<evidence type="ECO:0000256" key="4">
    <source>
        <dbReference type="ARBA" id="ARBA00022519"/>
    </source>
</evidence>
<feature type="domain" description="Tripartite ATP-independent periplasmic transporters DctQ component" evidence="10">
    <location>
        <begin position="19"/>
        <end position="150"/>
    </location>
</feature>
<dbReference type="GO" id="GO:0022857">
    <property type="term" value="F:transmembrane transporter activity"/>
    <property type="evidence" value="ECO:0007669"/>
    <property type="project" value="UniProtKB-UniRule"/>
</dbReference>
<dbReference type="Pfam" id="PF04290">
    <property type="entry name" value="DctQ"/>
    <property type="match status" value="1"/>
</dbReference>
<comment type="caution">
    <text evidence="11">The sequence shown here is derived from an EMBL/GenBank/DDBJ whole genome shotgun (WGS) entry which is preliminary data.</text>
</comment>
<name>A0A437JWX5_9BURK</name>
<evidence type="ECO:0000256" key="5">
    <source>
        <dbReference type="ARBA" id="ARBA00022692"/>
    </source>
</evidence>
<dbReference type="RefSeq" id="WP_128197185.1">
    <property type="nucleotide sequence ID" value="NZ_SACT01000002.1"/>
</dbReference>
<gene>
    <name evidence="11" type="ORF">ENE75_06915</name>
</gene>
<keyword evidence="2 9" id="KW-0813">Transport</keyword>
<dbReference type="OrthoDB" id="2877624at2"/>
<keyword evidence="12" id="KW-1185">Reference proteome</keyword>
<feature type="transmembrane region" description="Helical" evidence="9">
    <location>
        <begin position="123"/>
        <end position="146"/>
    </location>
</feature>
<sequence length="166" mass="18228">MKRLTTLFTAVAAIALFAMMLLTFADVFSRKFLTNSITGAVELTELFMLVMIFFALPLASMAGEHIVFDLLDKALPRMLLRWQQTLSHGLTTAIFGGAAWVVWERAQRTAEYGDTTSALEIKIAPFQTLASVMLVVTALVHGVLAWRAARGADLPQHDETAAREAS</sequence>
<dbReference type="GO" id="GO:0015740">
    <property type="term" value="P:C4-dicarboxylate transport"/>
    <property type="evidence" value="ECO:0007669"/>
    <property type="project" value="TreeGrafter"/>
</dbReference>
<keyword evidence="6 9" id="KW-1133">Transmembrane helix</keyword>
<comment type="function">
    <text evidence="9">Part of the tripartite ATP-independent periplasmic (TRAP) transport system.</text>
</comment>
<proteinExistence type="inferred from homology"/>
<accession>A0A437JWX5</accession>
<dbReference type="PANTHER" id="PTHR35011:SF10">
    <property type="entry name" value="TRAP TRANSPORTER SMALL PERMEASE PROTEIN"/>
    <property type="match status" value="1"/>
</dbReference>
<organism evidence="11 12">
    <name type="scientific">Rubrivivax albus</name>
    <dbReference type="NCBI Taxonomy" id="2499835"/>
    <lineage>
        <taxon>Bacteria</taxon>
        <taxon>Pseudomonadati</taxon>
        <taxon>Pseudomonadota</taxon>
        <taxon>Betaproteobacteria</taxon>
        <taxon>Burkholderiales</taxon>
        <taxon>Sphaerotilaceae</taxon>
        <taxon>Rubrivivax</taxon>
    </lineage>
</organism>
<evidence type="ECO:0000256" key="9">
    <source>
        <dbReference type="RuleBase" id="RU369079"/>
    </source>
</evidence>